<feature type="region of interest" description="Disordered" evidence="1">
    <location>
        <begin position="168"/>
        <end position="367"/>
    </location>
</feature>
<reference evidence="2" key="1">
    <citation type="submission" date="2009-08" db="EMBL/GenBank/DDBJ databases">
        <title>Annotation of Salpingoeca rosetta.</title>
        <authorList>
            <consortium name="The Broad Institute Genome Sequencing Platform"/>
            <person name="Russ C."/>
            <person name="Cuomo C."/>
            <person name="Burger G."/>
            <person name="Gray M.W."/>
            <person name="Holland P.W.H."/>
            <person name="King N."/>
            <person name="Lang F.B.F."/>
            <person name="Roger A.J."/>
            <person name="Ruiz-Trillo I."/>
            <person name="Young S.K."/>
            <person name="Zeng Q."/>
            <person name="Gargeya S."/>
            <person name="Alvarado L."/>
            <person name="Berlin A."/>
            <person name="Chapman S.B."/>
            <person name="Chen Z."/>
            <person name="Freedman E."/>
            <person name="Gellesch M."/>
            <person name="Goldberg J."/>
            <person name="Griggs A."/>
            <person name="Gujja S."/>
            <person name="Heilman E."/>
            <person name="Heiman D."/>
            <person name="Howarth C."/>
            <person name="Mehta T."/>
            <person name="Neiman D."/>
            <person name="Pearson M."/>
            <person name="Roberts A."/>
            <person name="Saif S."/>
            <person name="Shea T."/>
            <person name="Shenoy N."/>
            <person name="Sisk P."/>
            <person name="Stolte C."/>
            <person name="Sykes S."/>
            <person name="White J."/>
            <person name="Yandava C."/>
            <person name="Haas B."/>
            <person name="Nusbaum C."/>
            <person name="Birren B."/>
        </authorList>
    </citation>
    <scope>NUCLEOTIDE SEQUENCE [LARGE SCALE GENOMIC DNA]</scope>
    <source>
        <strain evidence="2">ATCC 50818</strain>
    </source>
</reference>
<dbReference type="EMBL" id="GL832956">
    <property type="protein sequence ID" value="EGD75955.1"/>
    <property type="molecule type" value="Genomic_DNA"/>
</dbReference>
<evidence type="ECO:0000313" key="2">
    <source>
        <dbReference type="EMBL" id="EGD75955.1"/>
    </source>
</evidence>
<gene>
    <name evidence="2" type="ORF">PTSG_00662</name>
</gene>
<evidence type="ECO:0000313" key="3">
    <source>
        <dbReference type="Proteomes" id="UP000007799"/>
    </source>
</evidence>
<feature type="compositionally biased region" description="Basic residues" evidence="1">
    <location>
        <begin position="122"/>
        <end position="133"/>
    </location>
</feature>
<dbReference type="GeneID" id="16078727"/>
<sequence>MSDMDMDMDMLFARVKAPAVPTTDGMTTPTTVVTVPSATTVADHPGDPATSSNSSCAQHQDTACAPTAPLVSSSPSSSSSTASPRSAPSPSASAVHHHQHHQHTTNNSANNSANNSQGRSRQPTRSRSMKMGRPRATSHNTSFDADLRFRRAVPLQKKTETFHAVLASASSQQVIHQEGRTRLPEKPRSFFSRRSRPRRHRRSLSEPTPRSIPSSSTPALALPMVGTALPRPHRGNRGAAITASAPTRRRMPATPEVRAHMSRSTATAPAHPESSPLPTLTSPMAKQQRNAFSQPPTRIGTANSLSINSSSSLRTQTAGSTSSSWSTPIRGPFASPRSRARQDMMTASGMRRRRSSNSLRLDADGHPQYVNTTLLPPPPRPEQEQRFGVRGTSLSASLERHAHADRDHAIPVSVNHYSDHTDRAFAKRRLSLPRQPRRPSITATREAADLLVQPSEFASL</sequence>
<feature type="compositionally biased region" description="Low complexity" evidence="1">
    <location>
        <begin position="104"/>
        <end position="116"/>
    </location>
</feature>
<feature type="compositionally biased region" description="Polar residues" evidence="1">
    <location>
        <begin position="314"/>
        <end position="327"/>
    </location>
</feature>
<feature type="compositionally biased region" description="Polar residues" evidence="1">
    <location>
        <begin position="284"/>
        <end position="302"/>
    </location>
</feature>
<accession>F2TX46</accession>
<dbReference type="KEGG" id="sre:PTSG_00662"/>
<feature type="compositionally biased region" description="Low complexity" evidence="1">
    <location>
        <begin position="23"/>
        <end position="42"/>
    </location>
</feature>
<feature type="compositionally biased region" description="Low complexity" evidence="1">
    <location>
        <begin position="205"/>
        <end position="218"/>
    </location>
</feature>
<name>F2TX46_SALR5</name>
<dbReference type="RefSeq" id="XP_004998131.1">
    <property type="nucleotide sequence ID" value="XM_004998074.1"/>
</dbReference>
<feature type="compositionally biased region" description="Basic residues" evidence="1">
    <location>
        <begin position="191"/>
        <end position="202"/>
    </location>
</feature>
<keyword evidence="3" id="KW-1185">Reference proteome</keyword>
<feature type="compositionally biased region" description="Low complexity" evidence="1">
    <location>
        <begin position="303"/>
        <end position="313"/>
    </location>
</feature>
<feature type="region of interest" description="Disordered" evidence="1">
    <location>
        <begin position="23"/>
        <end position="145"/>
    </location>
</feature>
<dbReference type="AlphaFoldDB" id="F2TX46"/>
<dbReference type="Proteomes" id="UP000007799">
    <property type="component" value="Unassembled WGS sequence"/>
</dbReference>
<protein>
    <submittedName>
        <fullName evidence="2">Uncharacterized protein</fullName>
    </submittedName>
</protein>
<feature type="compositionally biased region" description="Basic and acidic residues" evidence="1">
    <location>
        <begin position="177"/>
        <end position="188"/>
    </location>
</feature>
<proteinExistence type="predicted"/>
<dbReference type="InParanoid" id="F2TX46"/>
<evidence type="ECO:0000256" key="1">
    <source>
        <dbReference type="SAM" id="MobiDB-lite"/>
    </source>
</evidence>
<organism evidence="3">
    <name type="scientific">Salpingoeca rosetta (strain ATCC 50818 / BSB-021)</name>
    <dbReference type="NCBI Taxonomy" id="946362"/>
    <lineage>
        <taxon>Eukaryota</taxon>
        <taxon>Choanoflagellata</taxon>
        <taxon>Craspedida</taxon>
        <taxon>Salpingoecidae</taxon>
        <taxon>Salpingoeca</taxon>
    </lineage>
</organism>
<feature type="compositionally biased region" description="Low complexity" evidence="1">
    <location>
        <begin position="65"/>
        <end position="94"/>
    </location>
</feature>
<feature type="compositionally biased region" description="Low complexity" evidence="1">
    <location>
        <begin position="274"/>
        <end position="283"/>
    </location>
</feature>
<feature type="compositionally biased region" description="Polar residues" evidence="1">
    <location>
        <begin position="49"/>
        <end position="61"/>
    </location>
</feature>